<proteinExistence type="predicted"/>
<keyword evidence="2" id="KW-1185">Reference proteome</keyword>
<gene>
    <name evidence="1" type="ORF">PDIG_89140</name>
</gene>
<comment type="caution">
    <text evidence="1">The sequence shown here is derived from an EMBL/GenBank/DDBJ whole genome shotgun (WGS) entry which is preliminary data.</text>
</comment>
<evidence type="ECO:0000313" key="2">
    <source>
        <dbReference type="Proteomes" id="UP000009882"/>
    </source>
</evidence>
<accession>K9FNW6</accession>
<evidence type="ECO:0000313" key="1">
    <source>
        <dbReference type="EMBL" id="EKV04418.1"/>
    </source>
</evidence>
<dbReference type="AlphaFoldDB" id="K9FNW6"/>
<organism evidence="1 2">
    <name type="scientific">Penicillium digitatum (strain PHI26 / CECT 20796)</name>
    <name type="common">Green mold</name>
    <dbReference type="NCBI Taxonomy" id="1170229"/>
    <lineage>
        <taxon>Eukaryota</taxon>
        <taxon>Fungi</taxon>
        <taxon>Dikarya</taxon>
        <taxon>Ascomycota</taxon>
        <taxon>Pezizomycotina</taxon>
        <taxon>Eurotiomycetes</taxon>
        <taxon>Eurotiomycetidae</taxon>
        <taxon>Eurotiales</taxon>
        <taxon>Aspergillaceae</taxon>
        <taxon>Penicillium</taxon>
    </lineage>
</organism>
<name>K9FNW6_PEND2</name>
<sequence length="118" mass="13771">MPWPRFKPPSVEQIQHCLHQNHAKFHQKGREKGTCNPNLCASFAARTVEHVISMFRSPFCVWLRIAGKLGEAMYFYRPNMKDVDQSEFDLSFVKILRPGTCLQTCLLWKLLSQCCRLK</sequence>
<protein>
    <submittedName>
        <fullName evidence="1">Fungal specific transcription factor</fullName>
    </submittedName>
</protein>
<dbReference type="HOGENOM" id="CLU_2073946_0_0_1"/>
<dbReference type="OrthoDB" id="3990906at2759"/>
<reference evidence="2" key="1">
    <citation type="journal article" date="2012" name="BMC Genomics">
        <title>Genome sequence of the necrotrophic fungus Penicillium digitatum, the main postharvest pathogen of citrus.</title>
        <authorList>
            <person name="Marcet-Houben M."/>
            <person name="Ballester A.-R."/>
            <person name="de la Fuente B."/>
            <person name="Harries E."/>
            <person name="Marcos J.F."/>
            <person name="Gonzalez-Candelas L."/>
            <person name="Gabaldon T."/>
        </authorList>
    </citation>
    <scope>NUCLEOTIDE SEQUENCE [LARGE SCALE GENOMIC DNA]</scope>
    <source>
        <strain evidence="2">PHI26 / CECT 20796</strain>
    </source>
</reference>
<dbReference type="InParanoid" id="K9FNW6"/>
<dbReference type="EMBL" id="AKCT01000329">
    <property type="protein sequence ID" value="EKV04418.1"/>
    <property type="molecule type" value="Genomic_DNA"/>
</dbReference>
<dbReference type="Proteomes" id="UP000009882">
    <property type="component" value="Unassembled WGS sequence"/>
</dbReference>